<dbReference type="InterPro" id="IPR011009">
    <property type="entry name" value="Kinase-like_dom_sf"/>
</dbReference>
<protein>
    <submittedName>
        <fullName evidence="2">Phosphotransferase</fullName>
    </submittedName>
</protein>
<gene>
    <name evidence="2" type="ORF">I7X12_07430</name>
</gene>
<dbReference type="GO" id="GO:0016740">
    <property type="term" value="F:transferase activity"/>
    <property type="evidence" value="ECO:0007669"/>
    <property type="project" value="UniProtKB-KW"/>
</dbReference>
<dbReference type="PANTHER" id="PTHR21310">
    <property type="entry name" value="AMINOGLYCOSIDE PHOSPHOTRANSFERASE-RELATED-RELATED"/>
    <property type="match status" value="1"/>
</dbReference>
<feature type="domain" description="Aminoglycoside phosphotransferase" evidence="1">
    <location>
        <begin position="51"/>
        <end position="274"/>
    </location>
</feature>
<dbReference type="Gene3D" id="3.30.200.20">
    <property type="entry name" value="Phosphorylase Kinase, domain 1"/>
    <property type="match status" value="1"/>
</dbReference>
<keyword evidence="2" id="KW-0808">Transferase</keyword>
<proteinExistence type="predicted"/>
<dbReference type="Proteomes" id="UP000595001">
    <property type="component" value="Chromosome"/>
</dbReference>
<dbReference type="InterPro" id="IPR002575">
    <property type="entry name" value="Aminoglycoside_PTrfase"/>
</dbReference>
<dbReference type="Pfam" id="PF01636">
    <property type="entry name" value="APH"/>
    <property type="match status" value="1"/>
</dbReference>
<dbReference type="KEGG" id="hlt:I7X12_07430"/>
<dbReference type="GeneID" id="60588313"/>
<accession>A0A7T3KWR5</accession>
<dbReference type="OrthoDB" id="350437at2157"/>
<evidence type="ECO:0000259" key="1">
    <source>
        <dbReference type="Pfam" id="PF01636"/>
    </source>
</evidence>
<evidence type="ECO:0000313" key="2">
    <source>
        <dbReference type="EMBL" id="QPV64434.1"/>
    </source>
</evidence>
<dbReference type="InterPro" id="IPR051678">
    <property type="entry name" value="AGP_Transferase"/>
</dbReference>
<keyword evidence="3" id="KW-1185">Reference proteome</keyword>
<evidence type="ECO:0000313" key="3">
    <source>
        <dbReference type="Proteomes" id="UP000595001"/>
    </source>
</evidence>
<dbReference type="SUPFAM" id="SSF56112">
    <property type="entry name" value="Protein kinase-like (PK-like)"/>
    <property type="match status" value="1"/>
</dbReference>
<dbReference type="EMBL" id="CP065856">
    <property type="protein sequence ID" value="QPV64434.1"/>
    <property type="molecule type" value="Genomic_DNA"/>
</dbReference>
<sequence length="355" mass="38420">MAGDEQVPKGDETGDIAVDRMVAAVETDWTVREATEIDDGGNLTVALAVDTGDGVRECVLKATDDESGGGNLAAEAKLLRLLGGETTVPVPEVYGVVDGQSDLSTPFFLMERADGAPLPADASEIPDDEMADYARQVGRALAEVHDLDAFDGFGPVVDAGRADTADLGGTRPLAREYELALDDPRDSWEAQLAATAERMLDGLADGRFDDIVPDLRAAIDRRQRRLDLSGSPVLARIDHNLGNLAVNRESQTVTGLLDWGLARTTDPEYDLACAEQGLCGLTSLDSKRRGLIRSALYEGYRAVGRLPDDAAFEARRRLYVLVFHAANMNWVSGWITPDIAEEVEREFREFVAEVV</sequence>
<dbReference type="Gene3D" id="3.90.1200.10">
    <property type="match status" value="1"/>
</dbReference>
<dbReference type="RefSeq" id="WP_198063204.1">
    <property type="nucleotide sequence ID" value="NZ_CP065856.1"/>
</dbReference>
<name>A0A7T3KWR5_9EURY</name>
<reference evidence="2 3" key="1">
    <citation type="submission" date="2020-12" db="EMBL/GenBank/DDBJ databases">
        <title>Halosimplex halophilum sp. nov. and Halosimplex salinum sp. nov., two new members of the genus Halosimplex.</title>
        <authorList>
            <person name="Cui H.L."/>
        </authorList>
    </citation>
    <scope>NUCLEOTIDE SEQUENCE [LARGE SCALE GENOMIC DNA]</scope>
    <source>
        <strain evidence="2 3">YGH94</strain>
    </source>
</reference>
<organism evidence="2 3">
    <name type="scientific">Halosimplex litoreum</name>
    <dbReference type="NCBI Taxonomy" id="1198301"/>
    <lineage>
        <taxon>Archaea</taxon>
        <taxon>Methanobacteriati</taxon>
        <taxon>Methanobacteriota</taxon>
        <taxon>Stenosarchaea group</taxon>
        <taxon>Halobacteria</taxon>
        <taxon>Halobacteriales</taxon>
        <taxon>Haloarculaceae</taxon>
        <taxon>Halosimplex</taxon>
    </lineage>
</organism>
<dbReference type="AlphaFoldDB" id="A0A7T3KWR5"/>